<keyword evidence="2" id="KW-0540">Nuclease</keyword>
<keyword evidence="8 15" id="KW-0067">ATP-binding</keyword>
<dbReference type="Pfam" id="PF00580">
    <property type="entry name" value="UvrD-helicase"/>
    <property type="match status" value="1"/>
</dbReference>
<evidence type="ECO:0000256" key="8">
    <source>
        <dbReference type="ARBA" id="ARBA00022840"/>
    </source>
</evidence>
<keyword evidence="11" id="KW-0413">Isomerase</keyword>
<protein>
    <recommendedName>
        <fullName evidence="13">DNA 3'-5' helicase</fullName>
        <ecNumber evidence="13">5.6.2.4</ecNumber>
    </recommendedName>
</protein>
<dbReference type="EMBL" id="JBHSJB010000011">
    <property type="protein sequence ID" value="MFC5055132.1"/>
    <property type="molecule type" value="Genomic_DNA"/>
</dbReference>
<dbReference type="Pfam" id="PF12705">
    <property type="entry name" value="PDDEXK_1"/>
    <property type="match status" value="1"/>
</dbReference>
<evidence type="ECO:0000259" key="17">
    <source>
        <dbReference type="PROSITE" id="PS51198"/>
    </source>
</evidence>
<evidence type="ECO:0000256" key="5">
    <source>
        <dbReference type="ARBA" id="ARBA00022801"/>
    </source>
</evidence>
<dbReference type="InterPro" id="IPR013986">
    <property type="entry name" value="DExx_box_DNA_helicase_dom_sf"/>
</dbReference>
<evidence type="ECO:0000256" key="15">
    <source>
        <dbReference type="PROSITE-ProRule" id="PRU00560"/>
    </source>
</evidence>
<evidence type="ECO:0000313" key="20">
    <source>
        <dbReference type="Proteomes" id="UP001595833"/>
    </source>
</evidence>
<comment type="similarity">
    <text evidence="1">Belongs to the helicase family. UvrD subfamily.</text>
</comment>
<evidence type="ECO:0000256" key="12">
    <source>
        <dbReference type="ARBA" id="ARBA00034617"/>
    </source>
</evidence>
<keyword evidence="9" id="KW-0238">DNA-binding</keyword>
<dbReference type="InterPro" id="IPR011604">
    <property type="entry name" value="PDDEXK-like_dom_sf"/>
</dbReference>
<evidence type="ECO:0000256" key="3">
    <source>
        <dbReference type="ARBA" id="ARBA00022741"/>
    </source>
</evidence>
<dbReference type="InterPro" id="IPR038726">
    <property type="entry name" value="PDDEXK_AddAB-type"/>
</dbReference>
<dbReference type="EC" id="5.6.2.4" evidence="13"/>
<evidence type="ECO:0000256" key="10">
    <source>
        <dbReference type="ARBA" id="ARBA00023204"/>
    </source>
</evidence>
<keyword evidence="4" id="KW-0227">DNA damage</keyword>
<evidence type="ECO:0000256" key="11">
    <source>
        <dbReference type="ARBA" id="ARBA00023235"/>
    </source>
</evidence>
<evidence type="ECO:0000256" key="16">
    <source>
        <dbReference type="SAM" id="MobiDB-lite"/>
    </source>
</evidence>
<evidence type="ECO:0000259" key="18">
    <source>
        <dbReference type="PROSITE" id="PS51217"/>
    </source>
</evidence>
<dbReference type="InterPro" id="IPR014016">
    <property type="entry name" value="UvrD-like_ATP-bd"/>
</dbReference>
<feature type="compositionally biased region" description="Pro residues" evidence="16">
    <location>
        <begin position="969"/>
        <end position="991"/>
    </location>
</feature>
<sequence length="1277" mass="137107">MVVPGGVERAGEPEALAGPFEVAEALGLPKPTPEQAAVVAAPGAPALVVAGAGAGKTETMAARVVYLVANGFVTPDRVLGLTFTRKAARQLSERVRTRLRRLAGSPLLDRLDPSGERRAAVLTTEPVVLTYHAYAGRLVGEHGLRLPVEPGVRLLTETAAWQLAHRVVSTWAEDIETDKVPATVTNYLLSLAGELGEHLVEPEQLRRHAELLCRAIESAPRTKRQGEALPQSLQAVVDAQRLRANLLPLLEAYQARKRREAAMDFADQMSLAARLALEHPEVAQGERERYGAVLLDEYQDTGHAQRVLLRSLFGRHGPMPVTAVGDPAQAIYGWRGASAANLPRFVHDFPPARKYGLLTSFRNPPEVLALANAVAAPLRAMGLDVEELRARDGAGPGDVRVALFGDIRRELDWLADTVAAQWEAHLDTSDEPPTAAVLVRRRSDMTAIAAALRERGLPVEVVGLGGLLDEPEVRDLVSALRVLVDPLAGTAAARLLTGSRWRVAARDLAALWARARELAGAPTRQAVVDDPLSVLADALPGEHAEQAGLADALDDPGDPTAYSAEGYRRIRRLGAELSALRRRLDQPLPELVADVERTLLLDIEALSRPGGVGRAHLDAFADVINDFAAASPSATLPSLVDYLHTAEQAEDGLEPGEVEVAENRVQVLTMHSAKGLEWHIVAVPHVVKDVFPGRKKSSSWLRTVPELPADLRGDAEDLPTLRLAPHYDRKEVEEALVKHEDDFDNRRLVEERRLLYVALTRAEHSLLVSGYWWGETGDKPKGPSTFLTEIRAAVLAAEHPPADIAAWAPPPAEDEPNPLASQTKTAQWPADPLGKRRAAVVEGAELVLAALERLLEEPEPVAVPETPVVAVSGHTDDVVPPEEPAPLDEPDLEESDLEEPARGGTARGGIAPGGAVSGSAALGGVVPDGVASGGAASGGAASGGAASVGAAPGETPLPGEPSPYDDLPPEPLDFEPPPDLAPPFDHAPPPDFASLPDFEPPPGLVDGRTSPADQPADLLSDSPFDLPSHAPEPNGLEPDAPEDGLPEDGLPEDDPEGWSRDVDVLLAERAAAADRRERVLLPDHLTVSQLVELAADPDQLARRLRRPLPFPPNPVTRRGTAFHTWLEQRFGASRLFELDELPGAADEGAAPDTDFGRLQEAFLSSTWARRTPYDVEVPFEAEIEGMSVRGRMDAVFADEDGGWTVVDWKTGSVPEEERLPALSVQLAAYRLAWAALTGTPVEKVRAAFHYVRHDHTLRPTDLLDAEGLRNLIRSVPN</sequence>
<feature type="compositionally biased region" description="Acidic residues" evidence="16">
    <location>
        <begin position="1039"/>
        <end position="1056"/>
    </location>
</feature>
<evidence type="ECO:0000256" key="9">
    <source>
        <dbReference type="ARBA" id="ARBA00023125"/>
    </source>
</evidence>
<dbReference type="InterPro" id="IPR011335">
    <property type="entry name" value="Restrct_endonuc-II-like"/>
</dbReference>
<keyword evidence="7" id="KW-0269">Exonuclease</keyword>
<comment type="caution">
    <text evidence="19">The sequence shown here is derived from an EMBL/GenBank/DDBJ whole genome shotgun (WGS) entry which is preliminary data.</text>
</comment>
<dbReference type="Gene3D" id="1.10.10.160">
    <property type="match status" value="1"/>
</dbReference>
<feature type="compositionally biased region" description="Gly residues" evidence="16">
    <location>
        <begin position="933"/>
        <end position="942"/>
    </location>
</feature>
<keyword evidence="5 15" id="KW-0378">Hydrolase</keyword>
<dbReference type="Pfam" id="PF13361">
    <property type="entry name" value="UvrD_C"/>
    <property type="match status" value="2"/>
</dbReference>
<feature type="region of interest" description="Disordered" evidence="16">
    <location>
        <begin position="872"/>
        <end position="912"/>
    </location>
</feature>
<keyword evidence="3 15" id="KW-0547">Nucleotide-binding</keyword>
<evidence type="ECO:0000256" key="2">
    <source>
        <dbReference type="ARBA" id="ARBA00022722"/>
    </source>
</evidence>
<dbReference type="Gene3D" id="3.40.50.300">
    <property type="entry name" value="P-loop containing nucleotide triphosphate hydrolases"/>
    <property type="match status" value="3"/>
</dbReference>
<feature type="region of interest" description="Disordered" evidence="16">
    <location>
        <begin position="810"/>
        <end position="831"/>
    </location>
</feature>
<feature type="domain" description="UvrD-like helicase ATP-binding" evidence="17">
    <location>
        <begin position="29"/>
        <end position="364"/>
    </location>
</feature>
<proteinExistence type="inferred from homology"/>
<feature type="domain" description="UvrD-like helicase C-terminal" evidence="18">
    <location>
        <begin position="365"/>
        <end position="675"/>
    </location>
</feature>
<evidence type="ECO:0000256" key="13">
    <source>
        <dbReference type="ARBA" id="ARBA00034808"/>
    </source>
</evidence>
<keyword evidence="6 15" id="KW-0347">Helicase</keyword>
<keyword evidence="20" id="KW-1185">Reference proteome</keyword>
<dbReference type="Gene3D" id="1.10.486.10">
    <property type="entry name" value="PCRA, domain 4"/>
    <property type="match status" value="1"/>
</dbReference>
<dbReference type="SUPFAM" id="SSF52980">
    <property type="entry name" value="Restriction endonuclease-like"/>
    <property type="match status" value="1"/>
</dbReference>
<keyword evidence="10" id="KW-0234">DNA repair</keyword>
<feature type="compositionally biased region" description="Low complexity" evidence="16">
    <location>
        <begin position="943"/>
        <end position="953"/>
    </location>
</feature>
<evidence type="ECO:0000313" key="19">
    <source>
        <dbReference type="EMBL" id="MFC5055132.1"/>
    </source>
</evidence>
<dbReference type="Proteomes" id="UP001595833">
    <property type="component" value="Unassembled WGS sequence"/>
</dbReference>
<dbReference type="InterPro" id="IPR014017">
    <property type="entry name" value="DNA_helicase_UvrD-like_C"/>
</dbReference>
<evidence type="ECO:0000256" key="14">
    <source>
        <dbReference type="ARBA" id="ARBA00048988"/>
    </source>
</evidence>
<dbReference type="PANTHER" id="PTHR11070">
    <property type="entry name" value="UVRD / RECB / PCRA DNA HELICASE FAMILY MEMBER"/>
    <property type="match status" value="1"/>
</dbReference>
<dbReference type="PANTHER" id="PTHR11070:SF55">
    <property type="entry name" value="DNA 3'-5' HELICASE"/>
    <property type="match status" value="1"/>
</dbReference>
<feature type="compositionally biased region" description="Acidic residues" evidence="16">
    <location>
        <begin position="885"/>
        <end position="898"/>
    </location>
</feature>
<dbReference type="SUPFAM" id="SSF52540">
    <property type="entry name" value="P-loop containing nucleoside triphosphate hydrolases"/>
    <property type="match status" value="1"/>
</dbReference>
<accession>A0ABV9Y0A8</accession>
<name>A0ABV9Y0A8_9PSEU</name>
<organism evidence="19 20">
    <name type="scientific">Saccharothrix xinjiangensis</name>
    <dbReference type="NCBI Taxonomy" id="204798"/>
    <lineage>
        <taxon>Bacteria</taxon>
        <taxon>Bacillati</taxon>
        <taxon>Actinomycetota</taxon>
        <taxon>Actinomycetes</taxon>
        <taxon>Pseudonocardiales</taxon>
        <taxon>Pseudonocardiaceae</taxon>
        <taxon>Saccharothrix</taxon>
    </lineage>
</organism>
<evidence type="ECO:0000256" key="1">
    <source>
        <dbReference type="ARBA" id="ARBA00009922"/>
    </source>
</evidence>
<evidence type="ECO:0000256" key="6">
    <source>
        <dbReference type="ARBA" id="ARBA00022806"/>
    </source>
</evidence>
<dbReference type="InterPro" id="IPR000212">
    <property type="entry name" value="DNA_helicase_UvrD/REP"/>
</dbReference>
<evidence type="ECO:0000256" key="4">
    <source>
        <dbReference type="ARBA" id="ARBA00022763"/>
    </source>
</evidence>
<comment type="catalytic activity">
    <reaction evidence="12">
        <text>Couples ATP hydrolysis with the unwinding of duplex DNA by translocating in the 3'-5' direction.</text>
        <dbReference type="EC" id="5.6.2.4"/>
    </reaction>
</comment>
<feature type="region of interest" description="Disordered" evidence="16">
    <location>
        <begin position="933"/>
        <end position="1058"/>
    </location>
</feature>
<comment type="catalytic activity">
    <reaction evidence="14">
        <text>ATP + H2O = ADP + phosphate + H(+)</text>
        <dbReference type="Rhea" id="RHEA:13065"/>
        <dbReference type="ChEBI" id="CHEBI:15377"/>
        <dbReference type="ChEBI" id="CHEBI:15378"/>
        <dbReference type="ChEBI" id="CHEBI:30616"/>
        <dbReference type="ChEBI" id="CHEBI:43474"/>
        <dbReference type="ChEBI" id="CHEBI:456216"/>
        <dbReference type="EC" id="5.6.2.4"/>
    </reaction>
</comment>
<dbReference type="InterPro" id="IPR027417">
    <property type="entry name" value="P-loop_NTPase"/>
</dbReference>
<dbReference type="Gene3D" id="3.90.320.10">
    <property type="match status" value="1"/>
</dbReference>
<dbReference type="PROSITE" id="PS51198">
    <property type="entry name" value="UVRD_HELICASE_ATP_BIND"/>
    <property type="match status" value="1"/>
</dbReference>
<evidence type="ECO:0000256" key="7">
    <source>
        <dbReference type="ARBA" id="ARBA00022839"/>
    </source>
</evidence>
<gene>
    <name evidence="19" type="ORF">ACFPFM_15355</name>
</gene>
<dbReference type="PROSITE" id="PS51217">
    <property type="entry name" value="UVRD_HELICASE_CTER"/>
    <property type="match status" value="1"/>
</dbReference>
<feature type="binding site" evidence="15">
    <location>
        <begin position="50"/>
        <end position="57"/>
    </location>
    <ligand>
        <name>ATP</name>
        <dbReference type="ChEBI" id="CHEBI:30616"/>
    </ligand>
</feature>
<dbReference type="CDD" id="cd17932">
    <property type="entry name" value="DEXQc_UvrD"/>
    <property type="match status" value="1"/>
</dbReference>
<reference evidence="20" key="1">
    <citation type="journal article" date="2019" name="Int. J. Syst. Evol. Microbiol.">
        <title>The Global Catalogue of Microorganisms (GCM) 10K type strain sequencing project: providing services to taxonomists for standard genome sequencing and annotation.</title>
        <authorList>
            <consortium name="The Broad Institute Genomics Platform"/>
            <consortium name="The Broad Institute Genome Sequencing Center for Infectious Disease"/>
            <person name="Wu L."/>
            <person name="Ma J."/>
        </authorList>
    </citation>
    <scope>NUCLEOTIDE SEQUENCE [LARGE SCALE GENOMIC DNA]</scope>
    <source>
        <strain evidence="20">KCTC 12848</strain>
    </source>
</reference>